<evidence type="ECO:0000259" key="5">
    <source>
        <dbReference type="PROSITE" id="PS51462"/>
    </source>
</evidence>
<dbReference type="SUPFAM" id="SSF55811">
    <property type="entry name" value="Nudix"/>
    <property type="match status" value="1"/>
</dbReference>
<comment type="function">
    <text evidence="4">Accelerates the degradation of transcripts by removing pyrophosphate from the 5'-end of triphosphorylated RNA, leading to a more labile monophosphorylated state that can stimulate subsequent ribonuclease cleavage.</text>
</comment>
<evidence type="ECO:0000256" key="3">
    <source>
        <dbReference type="ARBA" id="ARBA00022801"/>
    </source>
</evidence>
<dbReference type="InterPro" id="IPR022927">
    <property type="entry name" value="RppH"/>
</dbReference>
<comment type="cofactor">
    <cofactor evidence="2">
        <name>Mg(2+)</name>
        <dbReference type="ChEBI" id="CHEBI:18420"/>
    </cofactor>
</comment>
<organism evidence="6 7">
    <name type="scientific">Paracoccus haeundaensis</name>
    <dbReference type="NCBI Taxonomy" id="225362"/>
    <lineage>
        <taxon>Bacteria</taxon>
        <taxon>Pseudomonadati</taxon>
        <taxon>Pseudomonadota</taxon>
        <taxon>Alphaproteobacteria</taxon>
        <taxon>Rhodobacterales</taxon>
        <taxon>Paracoccaceae</taxon>
        <taxon>Paracoccus</taxon>
    </lineage>
</organism>
<dbReference type="InterPro" id="IPR000086">
    <property type="entry name" value="NUDIX_hydrolase_dom"/>
</dbReference>
<dbReference type="EC" id="3.6.1.-" evidence="4"/>
<dbReference type="Pfam" id="PF00293">
    <property type="entry name" value="NUDIX"/>
    <property type="match status" value="1"/>
</dbReference>
<dbReference type="PANTHER" id="PTHR11839:SF22">
    <property type="entry name" value="NUDIX HYDROLASE 26, CHLOROPLASTIC"/>
    <property type="match status" value="1"/>
</dbReference>
<dbReference type="GO" id="GO:0006753">
    <property type="term" value="P:nucleoside phosphate metabolic process"/>
    <property type="evidence" value="ECO:0007669"/>
    <property type="project" value="TreeGrafter"/>
</dbReference>
<dbReference type="NCBIfam" id="NF001938">
    <property type="entry name" value="PRK00714.1-5"/>
    <property type="match status" value="1"/>
</dbReference>
<feature type="domain" description="Nudix hydrolase" evidence="5">
    <location>
        <begin position="11"/>
        <end position="158"/>
    </location>
</feature>
<accession>A0A5C4R9W2</accession>
<sequence length="165" mass="18687">MDGRMGPGGLPYRPCAGVVLIDDRGLVFAGRRIDRSPDQPPAWQMPQGGIDEGETPREAALRELTEETGIDPSLVEVLDETPDWVFYDLPPEMVGRIWKGRYGGQCQKWLALRFLGQDTDIRIDTAHPEFDQWRWMRAEDVLDSIVPFKRAVYAEVLGAFHPHLA</sequence>
<dbReference type="PROSITE" id="PS51462">
    <property type="entry name" value="NUDIX"/>
    <property type="match status" value="1"/>
</dbReference>
<evidence type="ECO:0000313" key="6">
    <source>
        <dbReference type="EMBL" id="TNH40695.1"/>
    </source>
</evidence>
<gene>
    <name evidence="4" type="primary">rppH</name>
    <name evidence="4" type="synonym">nudH</name>
    <name evidence="6" type="ORF">FHD67_03510</name>
</gene>
<dbReference type="GO" id="GO:0019693">
    <property type="term" value="P:ribose phosphate metabolic process"/>
    <property type="evidence" value="ECO:0007669"/>
    <property type="project" value="TreeGrafter"/>
</dbReference>
<name>A0A5C4R9W2_9RHOB</name>
<protein>
    <recommendedName>
        <fullName evidence="4">RNA pyrophosphohydrolase</fullName>
        <ecNumber evidence="4">3.6.1.-</ecNumber>
    </recommendedName>
    <alternativeName>
        <fullName evidence="4">(Di)nucleoside polyphosphate hydrolase</fullName>
    </alternativeName>
</protein>
<dbReference type="CDD" id="cd03671">
    <property type="entry name" value="NUDIX_Ap4A_hydrolase_plant_like"/>
    <property type="match status" value="1"/>
</dbReference>
<dbReference type="AlphaFoldDB" id="A0A5C4R9W2"/>
<keyword evidence="3 4" id="KW-0378">Hydrolase</keyword>
<evidence type="ECO:0000256" key="2">
    <source>
        <dbReference type="ARBA" id="ARBA00001946"/>
    </source>
</evidence>
<evidence type="ECO:0000256" key="4">
    <source>
        <dbReference type="HAMAP-Rule" id="MF_00298"/>
    </source>
</evidence>
<dbReference type="PANTHER" id="PTHR11839">
    <property type="entry name" value="UDP/ADP-SUGAR PYROPHOSPHATASE"/>
    <property type="match status" value="1"/>
</dbReference>
<feature type="short sequence motif" description="Nudix box" evidence="4">
    <location>
        <begin position="48"/>
        <end position="69"/>
    </location>
</feature>
<comment type="cofactor">
    <cofactor evidence="4">
        <name>a divalent metal cation</name>
        <dbReference type="ChEBI" id="CHEBI:60240"/>
    </cofactor>
</comment>
<dbReference type="GO" id="GO:0034432">
    <property type="term" value="F:bis(5'-adenosyl)-pentaphosphatase activity"/>
    <property type="evidence" value="ECO:0007669"/>
    <property type="project" value="TreeGrafter"/>
</dbReference>
<dbReference type="InterPro" id="IPR015797">
    <property type="entry name" value="NUDIX_hydrolase-like_dom_sf"/>
</dbReference>
<dbReference type="InterPro" id="IPR020476">
    <property type="entry name" value="Nudix_hydrolase"/>
</dbReference>
<comment type="caution">
    <text evidence="6">The sequence shown here is derived from an EMBL/GenBank/DDBJ whole genome shotgun (WGS) entry which is preliminary data.</text>
</comment>
<proteinExistence type="inferred from homology"/>
<evidence type="ECO:0000256" key="1">
    <source>
        <dbReference type="ARBA" id="ARBA00001936"/>
    </source>
</evidence>
<dbReference type="PRINTS" id="PR00502">
    <property type="entry name" value="NUDIXFAMILY"/>
</dbReference>
<dbReference type="HAMAP" id="MF_00298">
    <property type="entry name" value="Nudix_RppH"/>
    <property type="match status" value="1"/>
</dbReference>
<evidence type="ECO:0000313" key="7">
    <source>
        <dbReference type="Proteomes" id="UP000304880"/>
    </source>
</evidence>
<dbReference type="EMBL" id="VDDC01000007">
    <property type="protein sequence ID" value="TNH40695.1"/>
    <property type="molecule type" value="Genomic_DNA"/>
</dbReference>
<dbReference type="PROSITE" id="PS00893">
    <property type="entry name" value="NUDIX_BOX"/>
    <property type="match status" value="1"/>
</dbReference>
<dbReference type="InterPro" id="IPR020084">
    <property type="entry name" value="NUDIX_hydrolase_CS"/>
</dbReference>
<dbReference type="Gene3D" id="3.90.79.10">
    <property type="entry name" value="Nucleoside Triphosphate Pyrophosphohydrolase"/>
    <property type="match status" value="1"/>
</dbReference>
<dbReference type="GO" id="GO:0008893">
    <property type="term" value="F:guanosine-3',5'-bis(diphosphate) 3'-diphosphatase activity"/>
    <property type="evidence" value="ECO:0007669"/>
    <property type="project" value="TreeGrafter"/>
</dbReference>
<dbReference type="RefSeq" id="WP_046000688.1">
    <property type="nucleotide sequence ID" value="NZ_VDDC01000007.1"/>
</dbReference>
<keyword evidence="7" id="KW-1185">Reference proteome</keyword>
<comment type="cofactor">
    <cofactor evidence="1">
        <name>Mn(2+)</name>
        <dbReference type="ChEBI" id="CHEBI:29035"/>
    </cofactor>
</comment>
<dbReference type="Proteomes" id="UP000304880">
    <property type="component" value="Unassembled WGS sequence"/>
</dbReference>
<reference evidence="6 7" key="1">
    <citation type="submission" date="2019-06" db="EMBL/GenBank/DDBJ databases">
        <authorList>
            <person name="Li J."/>
        </authorList>
    </citation>
    <scope>NUCLEOTIDE SEQUENCE [LARGE SCALE GENOMIC DNA]</scope>
    <source>
        <strain evidence="6 7">CGMCC 1.8012</strain>
    </source>
</reference>
<comment type="similarity">
    <text evidence="4">Belongs to the Nudix hydrolase family. RppH subfamily.</text>
</comment>